<evidence type="ECO:0000313" key="24">
    <source>
        <dbReference type="Proteomes" id="UP001055439"/>
    </source>
</evidence>
<dbReference type="GO" id="GO:0016887">
    <property type="term" value="F:ATP hydrolysis activity"/>
    <property type="evidence" value="ECO:0007669"/>
    <property type="project" value="InterPro"/>
</dbReference>
<dbReference type="AlphaFoldDB" id="A0A9E7EWG8"/>
<evidence type="ECO:0000259" key="20">
    <source>
        <dbReference type="Pfam" id="PF02874"/>
    </source>
</evidence>
<dbReference type="InterPro" id="IPR022878">
    <property type="entry name" value="V-ATPase_asu"/>
</dbReference>
<feature type="domain" description="ATP synthase A/B type C-terminal" evidence="22">
    <location>
        <begin position="464"/>
        <end position="556"/>
    </location>
</feature>
<evidence type="ECO:0000256" key="13">
    <source>
        <dbReference type="ARBA" id="ARBA00023065"/>
    </source>
</evidence>
<dbReference type="PANTHER" id="PTHR43607:SF1">
    <property type="entry name" value="H(+)-TRANSPORTING TWO-SECTOR ATPASE"/>
    <property type="match status" value="1"/>
</dbReference>
<dbReference type="EMBL" id="CP097503">
    <property type="protein sequence ID" value="URD84758.1"/>
    <property type="molecule type" value="Genomic_DNA"/>
</dbReference>
<dbReference type="Pfam" id="PF00006">
    <property type="entry name" value="ATP-synt_ab"/>
    <property type="match status" value="1"/>
</dbReference>
<comment type="subcellular location">
    <subcellularLocation>
        <location evidence="2">Membrane</location>
        <topology evidence="2">Single-pass type II membrane protein</topology>
    </subcellularLocation>
</comment>
<proteinExistence type="inferred from homology"/>
<dbReference type="GO" id="GO:0005524">
    <property type="term" value="F:ATP binding"/>
    <property type="evidence" value="ECO:0007669"/>
    <property type="project" value="UniProtKB-KW"/>
</dbReference>
<evidence type="ECO:0000259" key="21">
    <source>
        <dbReference type="Pfam" id="PF16886"/>
    </source>
</evidence>
<dbReference type="HAMAP" id="MF_00309">
    <property type="entry name" value="ATP_synth_A_arch"/>
    <property type="match status" value="1"/>
</dbReference>
<dbReference type="InterPro" id="IPR000194">
    <property type="entry name" value="ATPase_F1/V1/A1_a/bsu_nucl-bd"/>
</dbReference>
<dbReference type="NCBIfam" id="TIGR01042">
    <property type="entry name" value="V-ATPase_V1_A"/>
    <property type="match status" value="1"/>
</dbReference>
<dbReference type="PROSITE" id="PS00152">
    <property type="entry name" value="ATPASE_ALPHA_BETA"/>
    <property type="match status" value="1"/>
</dbReference>
<dbReference type="FunFam" id="2.40.50.100:FF:000008">
    <property type="entry name" value="V-type proton ATPase catalytic subunit A"/>
    <property type="match status" value="1"/>
</dbReference>
<dbReference type="GO" id="GO:0046034">
    <property type="term" value="P:ATP metabolic process"/>
    <property type="evidence" value="ECO:0007669"/>
    <property type="project" value="InterPro"/>
</dbReference>
<evidence type="ECO:0000256" key="1">
    <source>
        <dbReference type="ARBA" id="ARBA00003685"/>
    </source>
</evidence>
<dbReference type="EC" id="7.1.2.2" evidence="4"/>
<evidence type="ECO:0000256" key="3">
    <source>
        <dbReference type="ARBA" id="ARBA00008936"/>
    </source>
</evidence>
<comment type="function">
    <text evidence="1">Catalytic subunit of the peripheral V1 complex of vacuolar ATPase. V-ATPase vacuolar ATPase is responsible for acidifying a variety of intracellular compartments in eukaryotic cells.</text>
</comment>
<keyword evidence="9" id="KW-0547">Nucleotide-binding</keyword>
<evidence type="ECO:0000259" key="19">
    <source>
        <dbReference type="Pfam" id="PF00006"/>
    </source>
</evidence>
<evidence type="ECO:0000256" key="15">
    <source>
        <dbReference type="ARBA" id="ARBA00023180"/>
    </source>
</evidence>
<evidence type="ECO:0000256" key="5">
    <source>
        <dbReference type="ARBA" id="ARBA00018860"/>
    </source>
</evidence>
<dbReference type="Pfam" id="PF02874">
    <property type="entry name" value="ATP-synt_ab_N"/>
    <property type="match status" value="1"/>
</dbReference>
<evidence type="ECO:0000313" key="23">
    <source>
        <dbReference type="EMBL" id="URD84758.1"/>
    </source>
</evidence>
<accession>A0A9E7EWG8</accession>
<dbReference type="GO" id="GO:0000325">
    <property type="term" value="C:plant-type vacuole"/>
    <property type="evidence" value="ECO:0007669"/>
    <property type="project" value="TreeGrafter"/>
</dbReference>
<dbReference type="GO" id="GO:0046961">
    <property type="term" value="F:proton-transporting ATPase activity, rotational mechanism"/>
    <property type="evidence" value="ECO:0007669"/>
    <property type="project" value="InterPro"/>
</dbReference>
<dbReference type="Gene3D" id="2.40.50.100">
    <property type="match status" value="1"/>
</dbReference>
<dbReference type="SUPFAM" id="SSF47917">
    <property type="entry name" value="C-terminal domain of alpha and beta subunits of F1 ATP synthase"/>
    <property type="match status" value="1"/>
</dbReference>
<evidence type="ECO:0000256" key="6">
    <source>
        <dbReference type="ARBA" id="ARBA00022448"/>
    </source>
</evidence>
<dbReference type="InterPro" id="IPR036121">
    <property type="entry name" value="ATPase_F1/V1/A1_a/bsu_N_sf"/>
</dbReference>
<feature type="domain" description="ATPase F1/V1/A1 complex alpha/beta subunit nucleotide-binding" evidence="19">
    <location>
        <begin position="230"/>
        <end position="456"/>
    </location>
</feature>
<evidence type="ECO:0000259" key="22">
    <source>
        <dbReference type="Pfam" id="PF22919"/>
    </source>
</evidence>
<keyword evidence="7" id="KW-0328">Glycosyltransferase</keyword>
<dbReference type="Pfam" id="PF16886">
    <property type="entry name" value="ATP-synt_ab_Xtn"/>
    <property type="match status" value="1"/>
</dbReference>
<dbReference type="GO" id="GO:0033180">
    <property type="term" value="C:proton-transporting V-type ATPase, V1 domain"/>
    <property type="evidence" value="ECO:0007669"/>
    <property type="project" value="InterPro"/>
</dbReference>
<evidence type="ECO:0000256" key="2">
    <source>
        <dbReference type="ARBA" id="ARBA00004606"/>
    </source>
</evidence>
<evidence type="ECO:0000256" key="10">
    <source>
        <dbReference type="ARBA" id="ARBA00022781"/>
    </source>
</evidence>
<reference evidence="23" key="1">
    <citation type="submission" date="2022-05" db="EMBL/GenBank/DDBJ databases">
        <title>The Musa troglodytarum L. genome provides insights into the mechanism of non-climacteric behaviour and enrichment of carotenoids.</title>
        <authorList>
            <person name="Wang J."/>
        </authorList>
    </citation>
    <scope>NUCLEOTIDE SEQUENCE</scope>
    <source>
        <tissue evidence="23">Leaf</tissue>
    </source>
</reference>
<dbReference type="CDD" id="cd01134">
    <property type="entry name" value="V_A-ATPase_A"/>
    <property type="match status" value="1"/>
</dbReference>
<dbReference type="InterPro" id="IPR023366">
    <property type="entry name" value="ATP_synth_asu-like_sf"/>
</dbReference>
<dbReference type="CDD" id="cd18111">
    <property type="entry name" value="ATP-synt_V_A-type_alpha_C"/>
    <property type="match status" value="1"/>
</dbReference>
<dbReference type="PANTHER" id="PTHR43607">
    <property type="entry name" value="V-TYPE PROTON ATPASE CATALYTIC SUBUNIT A"/>
    <property type="match status" value="1"/>
</dbReference>
<comment type="catalytic activity">
    <reaction evidence="18">
        <text>ATP + H2O + 4 H(+)(in) = ADP + phosphate + 5 H(+)(out)</text>
        <dbReference type="Rhea" id="RHEA:57720"/>
        <dbReference type="ChEBI" id="CHEBI:15377"/>
        <dbReference type="ChEBI" id="CHEBI:15378"/>
        <dbReference type="ChEBI" id="CHEBI:30616"/>
        <dbReference type="ChEBI" id="CHEBI:43474"/>
        <dbReference type="ChEBI" id="CHEBI:456216"/>
        <dbReference type="EC" id="7.1.2.2"/>
    </reaction>
</comment>
<dbReference type="InterPro" id="IPR031686">
    <property type="entry name" value="ATP-synth_a_Xtn"/>
</dbReference>
<dbReference type="InterPro" id="IPR005725">
    <property type="entry name" value="ATPase_V1-cplx_asu"/>
</dbReference>
<keyword evidence="6" id="KW-0813">Transport</keyword>
<keyword evidence="15" id="KW-0325">Glycoprotein</keyword>
<keyword evidence="14" id="KW-0472">Membrane</keyword>
<keyword evidence="8" id="KW-0808">Transferase</keyword>
<evidence type="ECO:0000256" key="17">
    <source>
        <dbReference type="ARBA" id="ARBA00032088"/>
    </source>
</evidence>
<dbReference type="Gene3D" id="1.10.1140.10">
    <property type="entry name" value="Bovine Mitochondrial F1-atpase, Atp Synthase Beta Chain, Chain D, domain 3"/>
    <property type="match status" value="1"/>
</dbReference>
<dbReference type="FunFam" id="1.10.1140.10:FF:000002">
    <property type="entry name" value="V-type proton ATPase catalytic subunit A"/>
    <property type="match status" value="1"/>
</dbReference>
<gene>
    <name evidence="23" type="ORF">MUK42_30865</name>
</gene>
<dbReference type="InterPro" id="IPR024034">
    <property type="entry name" value="ATPase_F1/V1_b/a_C"/>
</dbReference>
<dbReference type="Proteomes" id="UP001055439">
    <property type="component" value="Chromosome 10"/>
</dbReference>
<dbReference type="InterPro" id="IPR004100">
    <property type="entry name" value="ATPase_F1/V1/A1_a/bsu_N"/>
</dbReference>
<feature type="domain" description="ATPsynthase alpha/beta subunit barrel-sandwich" evidence="21">
    <location>
        <begin position="125"/>
        <end position="212"/>
    </location>
</feature>
<evidence type="ECO:0000256" key="12">
    <source>
        <dbReference type="ARBA" id="ARBA00022967"/>
    </source>
</evidence>
<dbReference type="InterPro" id="IPR020003">
    <property type="entry name" value="ATPase_a/bsu_AS"/>
</dbReference>
<comment type="similarity">
    <text evidence="3">Belongs to the ATPase alpha/beta chains family.</text>
</comment>
<keyword evidence="13" id="KW-0406">Ion transport</keyword>
<dbReference type="NCBIfam" id="NF003220">
    <property type="entry name" value="PRK04192.1"/>
    <property type="match status" value="1"/>
</dbReference>
<dbReference type="SUPFAM" id="SSF52540">
    <property type="entry name" value="P-loop containing nucleoside triphosphate hydrolases"/>
    <property type="match status" value="1"/>
</dbReference>
<keyword evidence="12" id="KW-1278">Translocase</keyword>
<evidence type="ECO:0000256" key="18">
    <source>
        <dbReference type="ARBA" id="ARBA00048383"/>
    </source>
</evidence>
<evidence type="ECO:0000256" key="14">
    <source>
        <dbReference type="ARBA" id="ARBA00023136"/>
    </source>
</evidence>
<keyword evidence="24" id="KW-1185">Reference proteome</keyword>
<evidence type="ECO:0000256" key="11">
    <source>
        <dbReference type="ARBA" id="ARBA00022840"/>
    </source>
</evidence>
<dbReference type="OrthoDB" id="1676488at2759"/>
<dbReference type="CDD" id="cd18119">
    <property type="entry name" value="ATP-synt_V_A-type_alpha_N"/>
    <property type="match status" value="1"/>
</dbReference>
<dbReference type="SUPFAM" id="SSF50615">
    <property type="entry name" value="N-terminal domain of alpha and beta subunits of F1 ATP synthase"/>
    <property type="match status" value="1"/>
</dbReference>
<dbReference type="FunFam" id="3.40.50.300:FF:000052">
    <property type="entry name" value="V-type proton ATPase catalytic subunit A"/>
    <property type="match status" value="1"/>
</dbReference>
<name>A0A9E7EWG8_9LILI</name>
<dbReference type="Gene3D" id="2.40.30.20">
    <property type="match status" value="1"/>
</dbReference>
<dbReference type="InterPro" id="IPR055190">
    <property type="entry name" value="ATP-synt_VA_C"/>
</dbReference>
<evidence type="ECO:0000256" key="7">
    <source>
        <dbReference type="ARBA" id="ARBA00022676"/>
    </source>
</evidence>
<feature type="domain" description="ATPase F1/V1/A1 complex alpha/beta subunit N-terminal" evidence="20">
    <location>
        <begin position="23"/>
        <end position="83"/>
    </location>
</feature>
<dbReference type="Pfam" id="PF22919">
    <property type="entry name" value="ATP-synt_VA_C"/>
    <property type="match status" value="1"/>
</dbReference>
<dbReference type="FunFam" id="2.40.30.20:FF:000002">
    <property type="entry name" value="V-type proton ATPase catalytic subunit A"/>
    <property type="match status" value="1"/>
</dbReference>
<protein>
    <recommendedName>
        <fullName evidence="5">V-type proton ATPase catalytic subunit A</fullName>
        <ecNumber evidence="4">7.1.2.2</ecNumber>
    </recommendedName>
    <alternativeName>
        <fullName evidence="17">V-ATPase 69 kDa subunit</fullName>
    </alternativeName>
    <alternativeName>
        <fullName evidence="16">Vacuolar proton pump subunit alpha</fullName>
    </alternativeName>
</protein>
<evidence type="ECO:0000256" key="8">
    <source>
        <dbReference type="ARBA" id="ARBA00022679"/>
    </source>
</evidence>
<evidence type="ECO:0000256" key="4">
    <source>
        <dbReference type="ARBA" id="ARBA00012473"/>
    </source>
</evidence>
<evidence type="ECO:0000256" key="9">
    <source>
        <dbReference type="ARBA" id="ARBA00022741"/>
    </source>
</evidence>
<dbReference type="InterPro" id="IPR027417">
    <property type="entry name" value="P-loop_NTPase"/>
</dbReference>
<dbReference type="GO" id="GO:0016757">
    <property type="term" value="F:glycosyltransferase activity"/>
    <property type="evidence" value="ECO:0007669"/>
    <property type="project" value="UniProtKB-KW"/>
</dbReference>
<organism evidence="23 24">
    <name type="scientific">Musa troglodytarum</name>
    <name type="common">fe'i banana</name>
    <dbReference type="NCBI Taxonomy" id="320322"/>
    <lineage>
        <taxon>Eukaryota</taxon>
        <taxon>Viridiplantae</taxon>
        <taxon>Streptophyta</taxon>
        <taxon>Embryophyta</taxon>
        <taxon>Tracheophyta</taxon>
        <taxon>Spermatophyta</taxon>
        <taxon>Magnoliopsida</taxon>
        <taxon>Liliopsida</taxon>
        <taxon>Zingiberales</taxon>
        <taxon>Musaceae</taxon>
        <taxon>Musa</taxon>
    </lineage>
</organism>
<keyword evidence="11" id="KW-0067">ATP-binding</keyword>
<dbReference type="InterPro" id="IPR003406">
    <property type="entry name" value="Glyco_trans_14"/>
</dbReference>
<evidence type="ECO:0000256" key="16">
    <source>
        <dbReference type="ARBA" id="ARBA00030856"/>
    </source>
</evidence>
<dbReference type="Gene3D" id="3.40.50.300">
    <property type="entry name" value="P-loop containing nucleotide triphosphate hydrolases"/>
    <property type="match status" value="1"/>
</dbReference>
<dbReference type="Pfam" id="PF02485">
    <property type="entry name" value="Branch"/>
    <property type="match status" value="1"/>
</dbReference>
<sequence>MAYGDRLTTFEDSEKESEYGYVRKVSGPVVVADGMGGAAMYELVRVGYDKLIGEIIRLEGDSATIQVYEETAGLMVNDPVLRTRKPLSVELGPGILGNIFDGIQRPLKTIALKSGDVYIPRGVSVPALDKDILWEFEPGKLADGDLLTGGDLYAIVFENTLMKHHVALPPGSMGKISYIAPAGQYNLNDTVLELEFQGVKKQFSMLQTWPVRTPRPVAAKLAADTPLLTGQRVLDALFPSVLGGTCAIPGAFGCGKTVISQALSKYSNSDTVVYVGCGERGNEMAEVLMDFPQLTMTLPDGREESVMKRTTLVANTSNMPVAAREASIYTGITIAEYFRDMGYNVSMMADSTSRWAEALREISGRLAEMPADSGYPAYLAARLASFYERAGKVKCLGGPDRTGSVTIVGAVSPPGGDFSDPVTSATLGIVQVFWGLDKKLAQRKHFPSVNWLISYSKYSKALESFYEKFDPDFIDIRTKAREVLQREDDLNEIVQLVGKDALAETDKIILETAKLLREDYLAQNAFTPYDKFCPFYKSVWMMRNIIHFNTLANQAVERGAGSDGQKITYSVIKHRLGDLFYRLVSQKFEDPAEGEEALVAKFQKLYDDLTAGFRNLEDEISPPSGSIADIVIGRSLRGLRGVGVRGNCIRLVSSKKISYVTCRQLWHMLDCSNEKKKKNTMKVPQAWQLGNGNTHIIPGPSSRPTARSPRWIIILICLVCVSLIGVYAYPPRRFSACYFFSSSVCSPHKDWLPPIARELTDDEIASRLVIKDILTMPLIQPANPKIAFMFLTRGSLPFEKLWERFFLGHEGRYSIYVHASQEKPVHVSPLFVGRGIRSAKVIWGKISMVEAEKRLLANALHNLDNQHFILLSDSCVPLHNFDYVYNYLLGTNVSFIDSFWDPGPHGNARYTEHMSPEIEEKDFRKGAQWFTMKRKHALIVMADNLYFTKFRLYCKPGFDGRNCYADEHYLPTLFNMIDPTGIANWSVTHVDWSEGKWHPKAYQAKEVTYELLKNITSIVENYHVTSDDKKVKMVSPCLWNGMKRPCYLFARKFLPETLDDLMQLFSIYRVI</sequence>
<keyword evidence="10" id="KW-0375">Hydrogen ion transport</keyword>